<evidence type="ECO:0000259" key="1">
    <source>
        <dbReference type="Pfam" id="PF04230"/>
    </source>
</evidence>
<feature type="domain" description="Polysaccharide pyruvyl transferase" evidence="1">
    <location>
        <begin position="2"/>
        <end position="110"/>
    </location>
</feature>
<dbReference type="EMBL" id="CP064936">
    <property type="protein sequence ID" value="QQA00417.1"/>
    <property type="molecule type" value="Genomic_DNA"/>
</dbReference>
<dbReference type="Proteomes" id="UP000595224">
    <property type="component" value="Chromosome"/>
</dbReference>
<dbReference type="InterPro" id="IPR007345">
    <property type="entry name" value="Polysacch_pyruvyl_Trfase"/>
</dbReference>
<dbReference type="AlphaFoldDB" id="A0A7T3V4C2"/>
<organism evidence="2 3">
    <name type="scientific">Treponema peruense</name>
    <dbReference type="NCBI Taxonomy" id="2787628"/>
    <lineage>
        <taxon>Bacteria</taxon>
        <taxon>Pseudomonadati</taxon>
        <taxon>Spirochaetota</taxon>
        <taxon>Spirochaetia</taxon>
        <taxon>Spirochaetales</taxon>
        <taxon>Treponemataceae</taxon>
        <taxon>Treponema</taxon>
    </lineage>
</organism>
<gene>
    <name evidence="2" type="ORF">IWA51_09060</name>
</gene>
<sequence length="181" mass="21170">MCDPALLLNAEIYRTIYKEEKIQTPSKPYILFYYLENGGRFDKKTVWNFAQKNNLDVQYVTGNACIDNFKKNFATVSEWLRLVDNAEYVITNSFHCCVFSVLFEKKFAAIKLNGLNSGMNSRLESLFEMTGCGERYITDTDFKILDKSYSVDKDFTLKKESEEFLKIALEENNHKQKEEMH</sequence>
<dbReference type="Pfam" id="PF04230">
    <property type="entry name" value="PS_pyruv_trans"/>
    <property type="match status" value="1"/>
</dbReference>
<keyword evidence="3" id="KW-1185">Reference proteome</keyword>
<evidence type="ECO:0000313" key="2">
    <source>
        <dbReference type="EMBL" id="QQA00417.1"/>
    </source>
</evidence>
<reference evidence="2 3" key="1">
    <citation type="submission" date="2020-11" db="EMBL/GenBank/DDBJ databases">
        <title>Treponema Peruensis nv. sp., first commensal Treponema isolated from human feces.</title>
        <authorList>
            <person name="Belkhou C."/>
            <person name="Raes J."/>
        </authorList>
    </citation>
    <scope>NUCLEOTIDE SEQUENCE [LARGE SCALE GENOMIC DNA]</scope>
    <source>
        <strain evidence="2 3">RCC2812</strain>
    </source>
</reference>
<protein>
    <submittedName>
        <fullName evidence="2">Polysaccharide pyruvyl transferase family protein</fullName>
    </submittedName>
</protein>
<proteinExistence type="predicted"/>
<dbReference type="GO" id="GO:0016740">
    <property type="term" value="F:transferase activity"/>
    <property type="evidence" value="ECO:0007669"/>
    <property type="project" value="UniProtKB-KW"/>
</dbReference>
<name>A0A7T3V4C2_9SPIR</name>
<evidence type="ECO:0000313" key="3">
    <source>
        <dbReference type="Proteomes" id="UP000595224"/>
    </source>
</evidence>
<dbReference type="KEGG" id="tper:IWA51_09060"/>
<keyword evidence="2" id="KW-0808">Transferase</keyword>
<accession>A0A7T3V4C2</accession>